<evidence type="ECO:0000259" key="1">
    <source>
        <dbReference type="Pfam" id="PF18760"/>
    </source>
</evidence>
<proteinExistence type="predicted"/>
<dbReference type="Pfam" id="PF18760">
    <property type="entry name" value="ART-PolyVal"/>
    <property type="match status" value="1"/>
</dbReference>
<keyword evidence="3" id="KW-1185">Reference proteome</keyword>
<accession>A0A1B4XWU0</accession>
<sequence length="205" mass="24219">MLGLERYIIESLQDVKTMKTFKKWFGKSKLKNKDGSPKVMYHGTRAEFNEFRVNNELGAHFGDEEAANAILYGSSGKIMEVYLRCENPIRVDDMLAFDFPTLCEYFEEDEPNKLPKEELEKILEFKKEWIAIEFNSPQEIRKSERMEKEGEMMFVNLFKKMGHDSVVYRNQREGKADSYIIFDPNQVKSIYNEGKFSRKDNNIYK</sequence>
<gene>
    <name evidence="2" type="ORF">BPT24_156</name>
</gene>
<feature type="domain" description="ART-PolyVal-like" evidence="1">
    <location>
        <begin position="32"/>
        <end position="193"/>
    </location>
</feature>
<dbReference type="Proteomes" id="UP000224877">
    <property type="component" value="Segment"/>
</dbReference>
<name>A0A1B4XWU0_9CAUD</name>
<reference evidence="2 3" key="1">
    <citation type="submission" date="2016-07" db="EMBL/GenBank/DDBJ databases">
        <title>Characterization of three bacteriophages infecting bacteria isolated from shrimp culture pond water.</title>
        <authorList>
            <person name="Khoa H.V."/>
        </authorList>
    </citation>
    <scope>NUCLEOTIDE SEQUENCE [LARGE SCALE GENOMIC DNA]</scope>
</reference>
<dbReference type="EMBL" id="LC168164">
    <property type="protein sequence ID" value="BAV39282.1"/>
    <property type="molecule type" value="Genomic_DNA"/>
</dbReference>
<evidence type="ECO:0000313" key="3">
    <source>
        <dbReference type="Proteomes" id="UP000224877"/>
    </source>
</evidence>
<protein>
    <submittedName>
        <fullName evidence="2">P domain-containing</fullName>
    </submittedName>
</protein>
<evidence type="ECO:0000313" key="2">
    <source>
        <dbReference type="EMBL" id="BAV39282.1"/>
    </source>
</evidence>
<dbReference type="InterPro" id="IPR049522">
    <property type="entry name" value="ART-PolyVal_dom"/>
</dbReference>
<organism evidence="2 3">
    <name type="scientific">Tenacibaculum phage pT24</name>
    <dbReference type="NCBI Taxonomy" id="1880590"/>
    <lineage>
        <taxon>Viruses</taxon>
        <taxon>Duplodnaviria</taxon>
        <taxon>Heunggongvirae</taxon>
        <taxon>Uroviricota</taxon>
        <taxon>Caudoviricetes</taxon>
        <taxon>Kungbxnavirus</taxon>
        <taxon>Kungbxnavirus pT24</taxon>
    </lineage>
</organism>